<dbReference type="Pfam" id="PF01569">
    <property type="entry name" value="PAP2"/>
    <property type="match status" value="1"/>
</dbReference>
<reference evidence="2 3" key="1">
    <citation type="journal article" date="2012" name="BMC Genomics">
        <title>Comparative genomics of the classical Bordetella subspecies: the evolution and exchange of virulence-associated diversity amongst closely related pathogens.</title>
        <authorList>
            <person name="Park J."/>
            <person name="Zhang Y."/>
            <person name="Buboltz A.M."/>
            <person name="Zhang X."/>
            <person name="Schuster S.C."/>
            <person name="Ahuja U."/>
            <person name="Liu M."/>
            <person name="Miller J.F."/>
            <person name="Sebaihia M."/>
            <person name="Bentley S.D."/>
            <person name="Parkhill J."/>
            <person name="Harvill E.T."/>
        </authorList>
    </citation>
    <scope>NUCLEOTIDE SEQUENCE [LARGE SCALE GENOMIC DNA]</scope>
    <source>
        <strain evidence="2 3">253</strain>
    </source>
</reference>
<organism evidence="2 3">
    <name type="scientific">Bordetella bronchiseptica 253</name>
    <dbReference type="NCBI Taxonomy" id="568707"/>
    <lineage>
        <taxon>Bacteria</taxon>
        <taxon>Pseudomonadati</taxon>
        <taxon>Pseudomonadota</taxon>
        <taxon>Betaproteobacteria</taxon>
        <taxon>Burkholderiales</taxon>
        <taxon>Alcaligenaceae</taxon>
        <taxon>Bordetella</taxon>
    </lineage>
</organism>
<sequence>MTAEPIAAFPPPQSGSPGQGGLASLLRRCLVPVLLLLGCAAWIDRPLTLWINRSVSPQLNTVFDYIGNLGDSGTYVTLGLAAYILGLQGMLRGWAAPWGWTCEKIARAGMLLLATLTAGGLVTWVLKNIVARARPEVLLDDGIYGMGRMFAGSPFNSFPSSHTQTAFAVAAVLGILAPRWRWPALALAALVAISRVINRDHYLSDVCAAALIAVVAAYAIKPYVLSPSHTWPLRAPWRWRKRG</sequence>
<dbReference type="InterPro" id="IPR000326">
    <property type="entry name" value="PAP2/HPO"/>
</dbReference>
<evidence type="ECO:0000313" key="2">
    <source>
        <dbReference type="EMBL" id="CCJ54018.1"/>
    </source>
</evidence>
<dbReference type="SUPFAM" id="SSF48317">
    <property type="entry name" value="Acid phosphatase/Vanadium-dependent haloperoxidase"/>
    <property type="match status" value="1"/>
</dbReference>
<dbReference type="InterPro" id="IPR036938">
    <property type="entry name" value="PAP2/HPO_sf"/>
</dbReference>
<dbReference type="PANTHER" id="PTHR14969:SF13">
    <property type="entry name" value="AT30094P"/>
    <property type="match status" value="1"/>
</dbReference>
<dbReference type="SMART" id="SM00014">
    <property type="entry name" value="acidPPc"/>
    <property type="match status" value="1"/>
</dbReference>
<dbReference type="AlphaFoldDB" id="A0A0C6P3I0"/>
<gene>
    <name evidence="2" type="ORF">BN112_2101</name>
</gene>
<accession>A0A0C6P3I0</accession>
<dbReference type="Proteomes" id="UP000007564">
    <property type="component" value="Chromosome"/>
</dbReference>
<protein>
    <submittedName>
        <fullName evidence="2">Putative membrane protein</fullName>
    </submittedName>
</protein>
<dbReference type="OrthoDB" id="9773582at2"/>
<feature type="domain" description="Phosphatidic acid phosphatase type 2/haloperoxidase" evidence="1">
    <location>
        <begin position="108"/>
        <end position="221"/>
    </location>
</feature>
<dbReference type="PANTHER" id="PTHR14969">
    <property type="entry name" value="SPHINGOSINE-1-PHOSPHATE PHOSPHOHYDROLASE"/>
    <property type="match status" value="1"/>
</dbReference>
<dbReference type="CDD" id="cd03389">
    <property type="entry name" value="PAP2_lipid_A_1_phosphatase"/>
    <property type="match status" value="1"/>
</dbReference>
<dbReference type="RefSeq" id="WP_015064326.1">
    <property type="nucleotide sequence ID" value="NC_019382.1"/>
</dbReference>
<evidence type="ECO:0000313" key="3">
    <source>
        <dbReference type="Proteomes" id="UP000007564"/>
    </source>
</evidence>
<dbReference type="HOGENOM" id="CLU_072573_6_2_4"/>
<dbReference type="EMBL" id="HE965806">
    <property type="protein sequence ID" value="CCJ54018.1"/>
    <property type="molecule type" value="Genomic_DNA"/>
</dbReference>
<proteinExistence type="predicted"/>
<name>A0A0C6P3I0_BORBO</name>
<evidence type="ECO:0000259" key="1">
    <source>
        <dbReference type="SMART" id="SM00014"/>
    </source>
</evidence>
<dbReference type="KEGG" id="bbh:BN112_2101"/>
<dbReference type="Gene3D" id="1.20.144.10">
    <property type="entry name" value="Phosphatidic acid phosphatase type 2/haloperoxidase"/>
    <property type="match status" value="2"/>
</dbReference>